<comment type="caution">
    <text evidence="1">The sequence shown here is derived from an EMBL/GenBank/DDBJ whole genome shotgun (WGS) entry which is preliminary data.</text>
</comment>
<accession>A0A4V2F6B0</accession>
<name>A0A4V2F6B0_9BACT</name>
<gene>
    <name evidence="1" type="ORF">BC751_1228</name>
</gene>
<dbReference type="EMBL" id="SGXG01000001">
    <property type="protein sequence ID" value="RZS95689.1"/>
    <property type="molecule type" value="Genomic_DNA"/>
</dbReference>
<proteinExistence type="predicted"/>
<sequence length="286" mass="32631">MVLSGCSQEVITDDYLDKGIEQSSSKGLLQVSWESVISTDYQGNLDALNENTLSSMNPSEEKQRVEFVLFETGEARLSIEHLAKNEGIKIPHEDLPDDRSPVKKTVIYGGEISWYDGSGVLLGSESVDRLDYSSWISDIKQIKETNSKEDINRALRNFQSQFFKVNLEKFLENIKANNPIVREIEEFQILEENETYVTIRVDLAQFEPGQTGINVMLIDKNKNRMVANRIYTEGYEILQTTYYGYSKKDIETLDAIRVEEPLLLEEPVEVTKVTLNKISNLNISLN</sequence>
<organism evidence="1 2">
    <name type="scientific">Cecembia calidifontis</name>
    <dbReference type="NCBI Taxonomy" id="1187080"/>
    <lineage>
        <taxon>Bacteria</taxon>
        <taxon>Pseudomonadati</taxon>
        <taxon>Bacteroidota</taxon>
        <taxon>Cytophagia</taxon>
        <taxon>Cytophagales</taxon>
        <taxon>Cyclobacteriaceae</taxon>
        <taxon>Cecembia</taxon>
    </lineage>
</organism>
<evidence type="ECO:0000313" key="2">
    <source>
        <dbReference type="Proteomes" id="UP000292209"/>
    </source>
</evidence>
<dbReference type="AlphaFoldDB" id="A0A4V2F6B0"/>
<reference evidence="1 2" key="1">
    <citation type="submission" date="2019-02" db="EMBL/GenBank/DDBJ databases">
        <title>Genomic Encyclopedia of Archaeal and Bacterial Type Strains, Phase II (KMG-II): from individual species to whole genera.</title>
        <authorList>
            <person name="Goeker M."/>
        </authorList>
    </citation>
    <scope>NUCLEOTIDE SEQUENCE [LARGE SCALE GENOMIC DNA]</scope>
    <source>
        <strain evidence="1 2">DSM 21411</strain>
    </source>
</reference>
<dbReference type="Proteomes" id="UP000292209">
    <property type="component" value="Unassembled WGS sequence"/>
</dbReference>
<dbReference type="RefSeq" id="WP_165389803.1">
    <property type="nucleotide sequence ID" value="NZ_SGXG01000001.1"/>
</dbReference>
<keyword evidence="2" id="KW-1185">Reference proteome</keyword>
<protein>
    <submittedName>
        <fullName evidence="1">Uncharacterized protein</fullName>
    </submittedName>
</protein>
<evidence type="ECO:0000313" key="1">
    <source>
        <dbReference type="EMBL" id="RZS95689.1"/>
    </source>
</evidence>